<proteinExistence type="predicted"/>
<feature type="compositionally biased region" description="Polar residues" evidence="1">
    <location>
        <begin position="1"/>
        <end position="10"/>
    </location>
</feature>
<reference evidence="2 3" key="1">
    <citation type="submission" date="2024-11" db="EMBL/GenBank/DDBJ databases">
        <title>Chromosome-level genome assembly of Eucalyptus globulus Labill. provides insights into its genome evolution.</title>
        <authorList>
            <person name="Li X."/>
        </authorList>
    </citation>
    <scope>NUCLEOTIDE SEQUENCE [LARGE SCALE GENOMIC DNA]</scope>
    <source>
        <strain evidence="2">CL2024</strain>
        <tissue evidence="2">Fresh tender leaves</tissue>
    </source>
</reference>
<protein>
    <submittedName>
        <fullName evidence="2">Uncharacterized protein</fullName>
    </submittedName>
</protein>
<accession>A0ABD3L924</accession>
<feature type="region of interest" description="Disordered" evidence="1">
    <location>
        <begin position="1"/>
        <end position="38"/>
    </location>
</feature>
<keyword evidence="3" id="KW-1185">Reference proteome</keyword>
<dbReference type="EMBL" id="JBJKBG010000002">
    <property type="protein sequence ID" value="KAL3748330.1"/>
    <property type="molecule type" value="Genomic_DNA"/>
</dbReference>
<organism evidence="2 3">
    <name type="scientific">Eucalyptus globulus</name>
    <name type="common">Tasmanian blue gum</name>
    <dbReference type="NCBI Taxonomy" id="34317"/>
    <lineage>
        <taxon>Eukaryota</taxon>
        <taxon>Viridiplantae</taxon>
        <taxon>Streptophyta</taxon>
        <taxon>Embryophyta</taxon>
        <taxon>Tracheophyta</taxon>
        <taxon>Spermatophyta</taxon>
        <taxon>Magnoliopsida</taxon>
        <taxon>eudicotyledons</taxon>
        <taxon>Gunneridae</taxon>
        <taxon>Pentapetalae</taxon>
        <taxon>rosids</taxon>
        <taxon>malvids</taxon>
        <taxon>Myrtales</taxon>
        <taxon>Myrtaceae</taxon>
        <taxon>Myrtoideae</taxon>
        <taxon>Eucalypteae</taxon>
        <taxon>Eucalyptus</taxon>
    </lineage>
</organism>
<name>A0ABD3L924_EUCGL</name>
<feature type="region of interest" description="Disordered" evidence="1">
    <location>
        <begin position="61"/>
        <end position="98"/>
    </location>
</feature>
<evidence type="ECO:0000313" key="3">
    <source>
        <dbReference type="Proteomes" id="UP001634007"/>
    </source>
</evidence>
<comment type="caution">
    <text evidence="2">The sequence shown here is derived from an EMBL/GenBank/DDBJ whole genome shotgun (WGS) entry which is preliminary data.</text>
</comment>
<evidence type="ECO:0000256" key="1">
    <source>
        <dbReference type="SAM" id="MobiDB-lite"/>
    </source>
</evidence>
<dbReference type="Proteomes" id="UP001634007">
    <property type="component" value="Unassembled WGS sequence"/>
</dbReference>
<sequence length="98" mass="10730">MCKSLSSTTGARRRKAQIATLHVSELTESPPMSGPARGSPLEWALRWRTWAQLEIEARFDDMRAGPLPGEAGPGRDEMAAEPTDPLCGPNVGLRMSRR</sequence>
<dbReference type="AlphaFoldDB" id="A0ABD3L924"/>
<evidence type="ECO:0000313" key="2">
    <source>
        <dbReference type="EMBL" id="KAL3748330.1"/>
    </source>
</evidence>
<gene>
    <name evidence="2" type="ORF">ACJRO7_009549</name>
</gene>